<evidence type="ECO:0000313" key="5">
    <source>
        <dbReference type="EMBL" id="KAA8897385.1"/>
    </source>
</evidence>
<name>A0A642UI85_9ASCO</name>
<dbReference type="GO" id="GO:0048039">
    <property type="term" value="F:ubiquinone binding"/>
    <property type="evidence" value="ECO:0007669"/>
    <property type="project" value="InterPro"/>
</dbReference>
<evidence type="ECO:0000313" key="6">
    <source>
        <dbReference type="Proteomes" id="UP000761534"/>
    </source>
</evidence>
<dbReference type="GO" id="GO:0045333">
    <property type="term" value="P:cellular respiration"/>
    <property type="evidence" value="ECO:0007669"/>
    <property type="project" value="InterPro"/>
</dbReference>
<dbReference type="EMBL" id="SWFS01000566">
    <property type="protein sequence ID" value="KAA8897385.1"/>
    <property type="molecule type" value="Genomic_DNA"/>
</dbReference>
<gene>
    <name evidence="5" type="ORF">TRICI_006729</name>
</gene>
<dbReference type="PANTHER" id="PTHR12901">
    <property type="entry name" value="SPERM PROTEIN HOMOLOG"/>
    <property type="match status" value="1"/>
</dbReference>
<evidence type="ECO:0000259" key="4">
    <source>
        <dbReference type="Pfam" id="PF03364"/>
    </source>
</evidence>
<dbReference type="InterPro" id="IPR023393">
    <property type="entry name" value="START-like_dom_sf"/>
</dbReference>
<feature type="domain" description="Coenzyme Q-binding protein COQ10 START" evidence="4">
    <location>
        <begin position="11"/>
        <end position="134"/>
    </location>
</feature>
<dbReference type="OrthoDB" id="292693at2759"/>
<sequence length="145" mass="16274">MIRGAVRRGRLVYKIVADVESYSEFLPYCLESTITAFDKATNSPSRAVLKVGWQQFEESFESKLQYTDSSVIAQAANTQMFNELYTKWTVTPLKGNHDKCVVDFALRFSFNNALYNTVSSSLGSTIASTMVKAFQKRAEDLANSN</sequence>
<evidence type="ECO:0000256" key="3">
    <source>
        <dbReference type="ARBA" id="ARBA00024947"/>
    </source>
</evidence>
<reference evidence="5" key="1">
    <citation type="journal article" date="2019" name="G3 (Bethesda)">
        <title>Genome Assemblies of Two Rare Opportunistic Yeast Pathogens: Diutina rugosa (syn. Candida rugosa) and Trichomonascus ciferrii (syn. Candida ciferrii).</title>
        <authorList>
            <person name="Mixao V."/>
            <person name="Saus E."/>
            <person name="Hansen A.P."/>
            <person name="Lass-Florl C."/>
            <person name="Gabaldon T."/>
        </authorList>
    </citation>
    <scope>NUCLEOTIDE SEQUENCE</scope>
    <source>
        <strain evidence="5">CBS 4856</strain>
    </source>
</reference>
<comment type="subunit">
    <text evidence="2">Interacts with coenzyme Q.</text>
</comment>
<dbReference type="CDD" id="cd07813">
    <property type="entry name" value="COQ10p_like"/>
    <property type="match status" value="1"/>
</dbReference>
<evidence type="ECO:0000256" key="2">
    <source>
        <dbReference type="ARBA" id="ARBA00011814"/>
    </source>
</evidence>
<dbReference type="Gene3D" id="3.30.530.20">
    <property type="match status" value="1"/>
</dbReference>
<protein>
    <recommendedName>
        <fullName evidence="4">Coenzyme Q-binding protein COQ10 START domain-containing protein</fullName>
    </recommendedName>
</protein>
<comment type="function">
    <text evidence="3">Required for the function of coenzyme Q in the respiratory chain. May serve as a chaperone or may be involved in the transport of Q6 from its site of synthesis to the catalytic sites of the respiratory complexes.</text>
</comment>
<proteinExistence type="inferred from homology"/>
<keyword evidence="6" id="KW-1185">Reference proteome</keyword>
<dbReference type="VEuPathDB" id="FungiDB:TRICI_006729"/>
<dbReference type="SUPFAM" id="SSF55961">
    <property type="entry name" value="Bet v1-like"/>
    <property type="match status" value="1"/>
</dbReference>
<dbReference type="Pfam" id="PF03364">
    <property type="entry name" value="Polyketide_cyc"/>
    <property type="match status" value="1"/>
</dbReference>
<comment type="caution">
    <text evidence="5">The sequence shown here is derived from an EMBL/GenBank/DDBJ whole genome shotgun (WGS) entry which is preliminary data.</text>
</comment>
<dbReference type="Proteomes" id="UP000761534">
    <property type="component" value="Unassembled WGS sequence"/>
</dbReference>
<evidence type="ECO:0000256" key="1">
    <source>
        <dbReference type="ARBA" id="ARBA00006885"/>
    </source>
</evidence>
<dbReference type="GO" id="GO:0005739">
    <property type="term" value="C:mitochondrion"/>
    <property type="evidence" value="ECO:0007669"/>
    <property type="project" value="TreeGrafter"/>
</dbReference>
<dbReference type="AlphaFoldDB" id="A0A642UI85"/>
<organism evidence="5 6">
    <name type="scientific">Trichomonascus ciferrii</name>
    <dbReference type="NCBI Taxonomy" id="44093"/>
    <lineage>
        <taxon>Eukaryota</taxon>
        <taxon>Fungi</taxon>
        <taxon>Dikarya</taxon>
        <taxon>Ascomycota</taxon>
        <taxon>Saccharomycotina</taxon>
        <taxon>Dipodascomycetes</taxon>
        <taxon>Dipodascales</taxon>
        <taxon>Trichomonascaceae</taxon>
        <taxon>Trichomonascus</taxon>
        <taxon>Trichomonascus ciferrii complex</taxon>
    </lineage>
</organism>
<accession>A0A642UI85</accession>
<dbReference type="InterPro" id="IPR044996">
    <property type="entry name" value="COQ10-like"/>
</dbReference>
<dbReference type="PANTHER" id="PTHR12901:SF10">
    <property type="entry name" value="COENZYME Q-BINDING PROTEIN COQ10, MITOCHONDRIAL"/>
    <property type="match status" value="1"/>
</dbReference>
<comment type="similarity">
    <text evidence="1">Belongs to the COQ10 family.</text>
</comment>
<dbReference type="InterPro" id="IPR005031">
    <property type="entry name" value="COQ10_START"/>
</dbReference>